<dbReference type="OrthoDB" id="2756970at2759"/>
<dbReference type="AlphaFoldDB" id="A0A5C2RSD6"/>
<evidence type="ECO:0000256" key="1">
    <source>
        <dbReference type="SAM" id="MobiDB-lite"/>
    </source>
</evidence>
<feature type="region of interest" description="Disordered" evidence="1">
    <location>
        <begin position="343"/>
        <end position="391"/>
    </location>
</feature>
<gene>
    <name evidence="2" type="ORF">L227DRAFT_567403</name>
</gene>
<organism evidence="2 3">
    <name type="scientific">Lentinus tigrinus ALCF2SS1-6</name>
    <dbReference type="NCBI Taxonomy" id="1328759"/>
    <lineage>
        <taxon>Eukaryota</taxon>
        <taxon>Fungi</taxon>
        <taxon>Dikarya</taxon>
        <taxon>Basidiomycota</taxon>
        <taxon>Agaricomycotina</taxon>
        <taxon>Agaricomycetes</taxon>
        <taxon>Polyporales</taxon>
        <taxon>Polyporaceae</taxon>
        <taxon>Lentinus</taxon>
    </lineage>
</organism>
<evidence type="ECO:0000313" key="3">
    <source>
        <dbReference type="Proteomes" id="UP000313359"/>
    </source>
</evidence>
<proteinExistence type="predicted"/>
<evidence type="ECO:0000313" key="2">
    <source>
        <dbReference type="EMBL" id="RPD54214.1"/>
    </source>
</evidence>
<reference evidence="2" key="1">
    <citation type="journal article" date="2018" name="Genome Biol. Evol.">
        <title>Genomics and development of Lentinus tigrinus, a white-rot wood-decaying mushroom with dimorphic fruiting bodies.</title>
        <authorList>
            <person name="Wu B."/>
            <person name="Xu Z."/>
            <person name="Knudson A."/>
            <person name="Carlson A."/>
            <person name="Chen N."/>
            <person name="Kovaka S."/>
            <person name="LaButti K."/>
            <person name="Lipzen A."/>
            <person name="Pennachio C."/>
            <person name="Riley R."/>
            <person name="Schakwitz W."/>
            <person name="Umezawa K."/>
            <person name="Ohm R.A."/>
            <person name="Grigoriev I.V."/>
            <person name="Nagy L.G."/>
            <person name="Gibbons J."/>
            <person name="Hibbett D."/>
        </authorList>
    </citation>
    <scope>NUCLEOTIDE SEQUENCE [LARGE SCALE GENOMIC DNA]</scope>
    <source>
        <strain evidence="2">ALCF2SS1-6</strain>
    </source>
</reference>
<name>A0A5C2RSD6_9APHY</name>
<feature type="region of interest" description="Disordered" evidence="1">
    <location>
        <begin position="82"/>
        <end position="108"/>
    </location>
</feature>
<accession>A0A5C2RSD6</accession>
<sequence>MPPKANPKNQNEEIPEEATQTLAEFNQTLSNFLYDAWFLRSQESPLYLLFNHIYSTECTTLYYPGQPRISIGVCPQPLFGTPGPVATRENSKLTKKNDKSLPPHQRPDSARFLLYSDRGNDAKLPKGITSARVLICFHENKTLNIPDAWWTAEARQAADAKIAANLPQVYDTVMAAFAHHPDWKRVHAVLLIGPFFTHLAWNSRPTDQQLAPVQPNPLPKDPKKAKGKAYKIIIDKLLQEISQYKDRRLPDEIYYYNQPVVEYHDLQEGEEYQDVRLSPQFLWTLASPVTKYYPQIKQRSSMFAPPSVKPRISVGQAVAWEAVKQAIITKPIKDVNSKLRFLGHGPGSESTPTPPASKGDCYKPSGSTKPALSQPPMKTRARKEGELPGIE</sequence>
<dbReference type="Proteomes" id="UP000313359">
    <property type="component" value="Unassembled WGS sequence"/>
</dbReference>
<keyword evidence="3" id="KW-1185">Reference proteome</keyword>
<feature type="compositionally biased region" description="Basic and acidic residues" evidence="1">
    <location>
        <begin position="382"/>
        <end position="391"/>
    </location>
</feature>
<dbReference type="EMBL" id="ML122308">
    <property type="protein sequence ID" value="RPD54214.1"/>
    <property type="molecule type" value="Genomic_DNA"/>
</dbReference>
<feature type="compositionally biased region" description="Basic and acidic residues" evidence="1">
    <location>
        <begin position="89"/>
        <end position="108"/>
    </location>
</feature>
<protein>
    <submittedName>
        <fullName evidence="2">Uncharacterized protein</fullName>
    </submittedName>
</protein>